<keyword evidence="1" id="KW-1133">Transmembrane helix</keyword>
<dbReference type="PATRIC" id="fig|121290.4.peg.3153"/>
<reference evidence="2 3" key="1">
    <citation type="submission" date="2015-10" db="EMBL/GenBank/DDBJ databases">
        <title>Transcriptomic analysis of a linuron degrading triple-species bacterial consortium.</title>
        <authorList>
            <person name="Albers P."/>
        </authorList>
    </citation>
    <scope>NUCLEOTIDE SEQUENCE [LARGE SCALE GENOMIC DNA]</scope>
    <source>
        <strain evidence="2 3">WDL6</strain>
    </source>
</reference>
<comment type="caution">
    <text evidence="2">The sequence shown here is derived from an EMBL/GenBank/DDBJ whole genome shotgun (WGS) entry which is preliminary data.</text>
</comment>
<accession>A0A109BJI3</accession>
<dbReference type="EMBL" id="LMTR01000040">
    <property type="protein sequence ID" value="KWT69982.1"/>
    <property type="molecule type" value="Genomic_DNA"/>
</dbReference>
<dbReference type="Pfam" id="PF14333">
    <property type="entry name" value="DUF4389"/>
    <property type="match status" value="1"/>
</dbReference>
<dbReference type="Proteomes" id="UP000059074">
    <property type="component" value="Unassembled WGS sequence"/>
</dbReference>
<keyword evidence="3" id="KW-1185">Reference proteome</keyword>
<keyword evidence="1" id="KW-0472">Membrane</keyword>
<name>A0A109BJI3_HYPSL</name>
<protein>
    <submittedName>
        <fullName evidence="2">Putative lipase</fullName>
    </submittedName>
</protein>
<gene>
    <name evidence="2" type="ORF">APY04_1191</name>
</gene>
<evidence type="ECO:0000313" key="2">
    <source>
        <dbReference type="EMBL" id="KWT69982.1"/>
    </source>
</evidence>
<organism evidence="2 3">
    <name type="scientific">Hyphomicrobium sulfonivorans</name>
    <dbReference type="NCBI Taxonomy" id="121290"/>
    <lineage>
        <taxon>Bacteria</taxon>
        <taxon>Pseudomonadati</taxon>
        <taxon>Pseudomonadota</taxon>
        <taxon>Alphaproteobacteria</taxon>
        <taxon>Hyphomicrobiales</taxon>
        <taxon>Hyphomicrobiaceae</taxon>
        <taxon>Hyphomicrobium</taxon>
    </lineage>
</organism>
<dbReference type="OrthoDB" id="7933712at2"/>
<dbReference type="RefSeq" id="WP_068460612.1">
    <property type="nucleotide sequence ID" value="NZ_JAEFBX010000001.1"/>
</dbReference>
<proteinExistence type="predicted"/>
<sequence length="115" mass="12727">MTQIDHSTTQRTDAQRSSFTNGTTWMRGLYMVVLALGFGVGQTLLSLTAIAQFLFLLFSGAPNAQLTRFGETLAFWLGDTAKFLTCASEEKPFPWAAWPTASRALVAERDKPTEF</sequence>
<dbReference type="InterPro" id="IPR025498">
    <property type="entry name" value="DUF4389"/>
</dbReference>
<evidence type="ECO:0000256" key="1">
    <source>
        <dbReference type="SAM" id="Phobius"/>
    </source>
</evidence>
<feature type="transmembrane region" description="Helical" evidence="1">
    <location>
        <begin position="29"/>
        <end position="58"/>
    </location>
</feature>
<evidence type="ECO:0000313" key="3">
    <source>
        <dbReference type="Proteomes" id="UP000059074"/>
    </source>
</evidence>
<dbReference type="AlphaFoldDB" id="A0A109BJI3"/>
<keyword evidence="1" id="KW-0812">Transmembrane</keyword>
<dbReference type="STRING" id="121290.APY04_1191"/>